<organism evidence="2 3">
    <name type="scientific">Dactylonectria estremocensis</name>
    <dbReference type="NCBI Taxonomy" id="1079267"/>
    <lineage>
        <taxon>Eukaryota</taxon>
        <taxon>Fungi</taxon>
        <taxon>Dikarya</taxon>
        <taxon>Ascomycota</taxon>
        <taxon>Pezizomycotina</taxon>
        <taxon>Sordariomycetes</taxon>
        <taxon>Hypocreomycetidae</taxon>
        <taxon>Hypocreales</taxon>
        <taxon>Nectriaceae</taxon>
        <taxon>Dactylonectria</taxon>
    </lineage>
</organism>
<protein>
    <recommendedName>
        <fullName evidence="4">Secreted protein</fullName>
    </recommendedName>
</protein>
<feature type="non-terminal residue" evidence="2">
    <location>
        <position position="1"/>
    </location>
</feature>
<evidence type="ECO:0000256" key="1">
    <source>
        <dbReference type="SAM" id="SignalP"/>
    </source>
</evidence>
<gene>
    <name evidence="2" type="ORF">B0J13DRAFT_545090</name>
</gene>
<dbReference type="AlphaFoldDB" id="A0A9P9F770"/>
<accession>A0A9P9F770</accession>
<evidence type="ECO:0000313" key="2">
    <source>
        <dbReference type="EMBL" id="KAH7155232.1"/>
    </source>
</evidence>
<comment type="caution">
    <text evidence="2">The sequence shown here is derived from an EMBL/GenBank/DDBJ whole genome shotgun (WGS) entry which is preliminary data.</text>
</comment>
<sequence length="92" mass="10101">MTIRVFLRLTVCAAVDYLGSGLLLLSHTELMAGLCLSCVTPVPSVCGARTWPMAYRAKPTHGCVIWYADGAARFYWVRPVPMDNAEKAQSHS</sequence>
<evidence type="ECO:0008006" key="4">
    <source>
        <dbReference type="Google" id="ProtNLM"/>
    </source>
</evidence>
<name>A0A9P9F770_9HYPO</name>
<feature type="chain" id="PRO_5040358465" description="Secreted protein" evidence="1">
    <location>
        <begin position="22"/>
        <end position="92"/>
    </location>
</feature>
<reference evidence="2" key="1">
    <citation type="journal article" date="2021" name="Nat. Commun.">
        <title>Genetic determinants of endophytism in the Arabidopsis root mycobiome.</title>
        <authorList>
            <person name="Mesny F."/>
            <person name="Miyauchi S."/>
            <person name="Thiergart T."/>
            <person name="Pickel B."/>
            <person name="Atanasova L."/>
            <person name="Karlsson M."/>
            <person name="Huettel B."/>
            <person name="Barry K.W."/>
            <person name="Haridas S."/>
            <person name="Chen C."/>
            <person name="Bauer D."/>
            <person name="Andreopoulos W."/>
            <person name="Pangilinan J."/>
            <person name="LaButti K."/>
            <person name="Riley R."/>
            <person name="Lipzen A."/>
            <person name="Clum A."/>
            <person name="Drula E."/>
            <person name="Henrissat B."/>
            <person name="Kohler A."/>
            <person name="Grigoriev I.V."/>
            <person name="Martin F.M."/>
            <person name="Hacquard S."/>
        </authorList>
    </citation>
    <scope>NUCLEOTIDE SEQUENCE</scope>
    <source>
        <strain evidence="2">MPI-CAGE-AT-0021</strain>
    </source>
</reference>
<keyword evidence="3" id="KW-1185">Reference proteome</keyword>
<proteinExistence type="predicted"/>
<dbReference type="EMBL" id="JAGMUU010000004">
    <property type="protein sequence ID" value="KAH7155232.1"/>
    <property type="molecule type" value="Genomic_DNA"/>
</dbReference>
<keyword evidence="1" id="KW-0732">Signal</keyword>
<dbReference type="Proteomes" id="UP000717696">
    <property type="component" value="Unassembled WGS sequence"/>
</dbReference>
<evidence type="ECO:0000313" key="3">
    <source>
        <dbReference type="Proteomes" id="UP000717696"/>
    </source>
</evidence>
<feature type="signal peptide" evidence="1">
    <location>
        <begin position="1"/>
        <end position="21"/>
    </location>
</feature>